<dbReference type="EMBL" id="CACVBM020001806">
    <property type="protein sequence ID" value="CAA7059961.1"/>
    <property type="molecule type" value="Genomic_DNA"/>
</dbReference>
<feature type="chain" id="PRO_5025707044" description="S-protein homolog" evidence="6">
    <location>
        <begin position="21"/>
        <end position="131"/>
    </location>
</feature>
<evidence type="ECO:0000256" key="4">
    <source>
        <dbReference type="ARBA" id="ARBA00022525"/>
    </source>
</evidence>
<evidence type="ECO:0000256" key="5">
    <source>
        <dbReference type="ARBA" id="ARBA00022729"/>
    </source>
</evidence>
<evidence type="ECO:0000313" key="8">
    <source>
        <dbReference type="Proteomes" id="UP000467841"/>
    </source>
</evidence>
<dbReference type="PANTHER" id="PTHR31232:SF172">
    <property type="entry name" value="S-PROTEIN HOMOLOG"/>
    <property type="match status" value="1"/>
</dbReference>
<keyword evidence="4 6" id="KW-0964">Secreted</keyword>
<evidence type="ECO:0000256" key="1">
    <source>
        <dbReference type="ARBA" id="ARBA00004613"/>
    </source>
</evidence>
<reference evidence="7" key="1">
    <citation type="submission" date="2020-01" db="EMBL/GenBank/DDBJ databases">
        <authorList>
            <person name="Mishra B."/>
        </authorList>
    </citation>
    <scope>NUCLEOTIDE SEQUENCE [LARGE SCALE GENOMIC DNA]</scope>
</reference>
<name>A0A6D2L2W7_9BRAS</name>
<dbReference type="GO" id="GO:0060320">
    <property type="term" value="P:rejection of self pollen"/>
    <property type="evidence" value="ECO:0007669"/>
    <property type="project" value="UniProtKB-KW"/>
</dbReference>
<dbReference type="PANTHER" id="PTHR31232">
    <property type="match status" value="1"/>
</dbReference>
<dbReference type="Pfam" id="PF05938">
    <property type="entry name" value="Self-incomp_S1"/>
    <property type="match status" value="1"/>
</dbReference>
<dbReference type="OrthoDB" id="1727555at2759"/>
<comment type="subcellular location">
    <subcellularLocation>
        <location evidence="1 6">Secreted</location>
    </subcellularLocation>
</comment>
<gene>
    <name evidence="7" type="ORF">MERR_LOCUS47197</name>
</gene>
<sequence>MFRLAIILIVFGLYTEHAIGGSFVIYNNLKRGNLMKIHCKSGDNSMGYHVRRPGRFYLVKFSDHILDKTLYWCTLWQGPDFKHKQVIVAYDGQMLPHKDNWVRWAAKESGIYQSVDGAEPFRFKYNWDDKL</sequence>
<evidence type="ECO:0000256" key="2">
    <source>
        <dbReference type="ARBA" id="ARBA00005581"/>
    </source>
</evidence>
<proteinExistence type="inferred from homology"/>
<evidence type="ECO:0000313" key="7">
    <source>
        <dbReference type="EMBL" id="CAA7059961.1"/>
    </source>
</evidence>
<dbReference type="InterPro" id="IPR010264">
    <property type="entry name" value="Self-incomp_S1"/>
</dbReference>
<evidence type="ECO:0000256" key="3">
    <source>
        <dbReference type="ARBA" id="ARBA00022471"/>
    </source>
</evidence>
<dbReference type="GO" id="GO:0005576">
    <property type="term" value="C:extracellular region"/>
    <property type="evidence" value="ECO:0007669"/>
    <property type="project" value="UniProtKB-SubCell"/>
</dbReference>
<comment type="caution">
    <text evidence="7">The sequence shown here is derived from an EMBL/GenBank/DDBJ whole genome shotgun (WGS) entry which is preliminary data.</text>
</comment>
<feature type="signal peptide" evidence="6">
    <location>
        <begin position="1"/>
        <end position="20"/>
    </location>
</feature>
<dbReference type="Proteomes" id="UP000467841">
    <property type="component" value="Unassembled WGS sequence"/>
</dbReference>
<comment type="similarity">
    <text evidence="2 6">Belongs to the plant self-incompatibility (S1) protein family.</text>
</comment>
<organism evidence="7 8">
    <name type="scientific">Microthlaspi erraticum</name>
    <dbReference type="NCBI Taxonomy" id="1685480"/>
    <lineage>
        <taxon>Eukaryota</taxon>
        <taxon>Viridiplantae</taxon>
        <taxon>Streptophyta</taxon>
        <taxon>Embryophyta</taxon>
        <taxon>Tracheophyta</taxon>
        <taxon>Spermatophyta</taxon>
        <taxon>Magnoliopsida</taxon>
        <taxon>eudicotyledons</taxon>
        <taxon>Gunneridae</taxon>
        <taxon>Pentapetalae</taxon>
        <taxon>rosids</taxon>
        <taxon>malvids</taxon>
        <taxon>Brassicales</taxon>
        <taxon>Brassicaceae</taxon>
        <taxon>Coluteocarpeae</taxon>
        <taxon>Microthlaspi</taxon>
    </lineage>
</organism>
<keyword evidence="8" id="KW-1185">Reference proteome</keyword>
<keyword evidence="5 6" id="KW-0732">Signal</keyword>
<keyword evidence="3 6" id="KW-0713">Self-incompatibility</keyword>
<protein>
    <recommendedName>
        <fullName evidence="6">S-protein homolog</fullName>
    </recommendedName>
</protein>
<accession>A0A6D2L2W7</accession>
<dbReference type="AlphaFoldDB" id="A0A6D2L2W7"/>
<evidence type="ECO:0000256" key="6">
    <source>
        <dbReference type="RuleBase" id="RU367044"/>
    </source>
</evidence>